<evidence type="ECO:0000256" key="3">
    <source>
        <dbReference type="ARBA" id="ARBA00022490"/>
    </source>
</evidence>
<keyword evidence="5" id="KW-0206">Cytoskeleton</keyword>
<feature type="domain" description="Gamma tubulin complex component C-terminal" evidence="6">
    <location>
        <begin position="531"/>
        <end position="862"/>
    </location>
</feature>
<evidence type="ECO:0000313" key="9">
    <source>
        <dbReference type="RefSeq" id="XP_016935150.2"/>
    </source>
</evidence>
<dbReference type="PANTHER" id="PTHR19302">
    <property type="entry name" value="GAMMA TUBULIN COMPLEX PROTEIN"/>
    <property type="match status" value="1"/>
</dbReference>
<name>A0AB39ZGV5_DROSZ</name>
<evidence type="ECO:0000259" key="7">
    <source>
        <dbReference type="Pfam" id="PF17681"/>
    </source>
</evidence>
<keyword evidence="8" id="KW-1185">Reference proteome</keyword>
<dbReference type="GO" id="GO:0031122">
    <property type="term" value="P:cytoplasmic microtubule organization"/>
    <property type="evidence" value="ECO:0007669"/>
    <property type="project" value="TreeGrafter"/>
</dbReference>
<dbReference type="GeneID" id="108013721"/>
<evidence type="ECO:0000256" key="2">
    <source>
        <dbReference type="ARBA" id="ARBA00010337"/>
    </source>
</evidence>
<dbReference type="GO" id="GO:0043015">
    <property type="term" value="F:gamma-tubulin binding"/>
    <property type="evidence" value="ECO:0007669"/>
    <property type="project" value="InterPro"/>
</dbReference>
<proteinExistence type="inferred from homology"/>
<evidence type="ECO:0000256" key="4">
    <source>
        <dbReference type="ARBA" id="ARBA00022701"/>
    </source>
</evidence>
<dbReference type="InterPro" id="IPR041470">
    <property type="entry name" value="GCP_N"/>
</dbReference>
<organism evidence="8 9">
    <name type="scientific">Drosophila suzukii</name>
    <name type="common">Spotted-wing drosophila fruit fly</name>
    <dbReference type="NCBI Taxonomy" id="28584"/>
    <lineage>
        <taxon>Eukaryota</taxon>
        <taxon>Metazoa</taxon>
        <taxon>Ecdysozoa</taxon>
        <taxon>Arthropoda</taxon>
        <taxon>Hexapoda</taxon>
        <taxon>Insecta</taxon>
        <taxon>Pterygota</taxon>
        <taxon>Neoptera</taxon>
        <taxon>Endopterygota</taxon>
        <taxon>Diptera</taxon>
        <taxon>Brachycera</taxon>
        <taxon>Muscomorpha</taxon>
        <taxon>Ephydroidea</taxon>
        <taxon>Drosophilidae</taxon>
        <taxon>Drosophila</taxon>
        <taxon>Sophophora</taxon>
    </lineage>
</organism>
<sequence>MSQENSGADVAGLTSRLADLLSDLCLTIEGKQPPQVQDETLARVAKCITSNTGSPYHSISLSEHECVQKTMKILRARGEVDGIDTAEHFYELYKKLLQIKLDPQVRHSLMGYLLSMADKQTANGEAGLLSARSDNLSQALGNRTASSANLTAGVGSYATGTSSHNGNGLSERDAVDGAGCGGYSYDPTQSSPGLGKKTLPNYVEMQAQQKFDEQQEIVLNAIYSFTGVQGKYLKKDVVTGRFKLDPNSSESLTAGQAGMLLRLSELGYYYDRVTKFADVSTGFNAMGCMGQALMSKLKEELSEFHGQVSELHDEMNLYRKAQMNWNAGCGGEPSDKHELTLFKLLAWYIKPLYRLQWLTKIADACQMKKGGELASTVYDLLDNGHSMVNKLVVDILTAICGPLVRMISKWMLEGGINDLHSEFFVESLNDVGADRLWHDKFRLRLPMLPKFVPMDLADKILKTGKCINFLREICEMQGLMKGRDELKKVMDNKVDQFFSYVPDTSWHAAVETCYQQTSKHVLDIMVGPHKLLDHLQGMRRYLLLGQGDFVSILIENMKDELERNGGDIYAHDLSSMLDAALRCTNAQYDDPDILNHLDIVVQRPYIGDKGWDIISLKYIVQGPLATMLEPTMPTYKLLFKPLWRMKHMEFVLSMKIWQEQMGNAKTLRPMNSEIGKASHRLNLFTSEIMHFIHQMQYYVLFEVIECNWVELQKKMQQATALDDILEAHEKFLQTIKVGCFVGNETDMEHSLETVYENIICLETWQSNFYKECFQEMTARQELAKEVQKSEKQGVYGLTSELTLQRDQEKKIFAQKIETACHGLEVIASAYEKAVSNFLMALNSSHDPNLQLFGTRLDFNEYYKKRDTNLSKPLTFEHMRMSNVFSLNNRNSPNSRFVIHAPTTKE</sequence>
<dbReference type="InterPro" id="IPR007259">
    <property type="entry name" value="GCP"/>
</dbReference>
<dbReference type="GO" id="GO:0051225">
    <property type="term" value="P:spindle assembly"/>
    <property type="evidence" value="ECO:0007669"/>
    <property type="project" value="TreeGrafter"/>
</dbReference>
<dbReference type="RefSeq" id="XP_016935150.2">
    <property type="nucleotide sequence ID" value="XM_017079661.4"/>
</dbReference>
<dbReference type="PANTHER" id="PTHR19302:SF14">
    <property type="entry name" value="GAMMA-TUBULIN COMPLEX COMPONENT 3"/>
    <property type="match status" value="1"/>
</dbReference>
<dbReference type="GO" id="GO:0005874">
    <property type="term" value="C:microtubule"/>
    <property type="evidence" value="ECO:0007669"/>
    <property type="project" value="UniProtKB-KW"/>
</dbReference>
<dbReference type="GO" id="GO:0051321">
    <property type="term" value="P:meiotic cell cycle"/>
    <property type="evidence" value="ECO:0007669"/>
    <property type="project" value="TreeGrafter"/>
</dbReference>
<protein>
    <submittedName>
        <fullName evidence="9">Gamma-tubulin complex component 3</fullName>
    </submittedName>
</protein>
<dbReference type="GO" id="GO:0007020">
    <property type="term" value="P:microtubule nucleation"/>
    <property type="evidence" value="ECO:0007669"/>
    <property type="project" value="InterPro"/>
</dbReference>
<feature type="domain" description="Gamma tubulin complex component protein N-terminal" evidence="7">
    <location>
        <begin position="221"/>
        <end position="526"/>
    </location>
</feature>
<dbReference type="Proteomes" id="UP001652628">
    <property type="component" value="Chromosome X"/>
</dbReference>
<dbReference type="GO" id="GO:0051011">
    <property type="term" value="F:microtubule minus-end binding"/>
    <property type="evidence" value="ECO:0007669"/>
    <property type="project" value="TreeGrafter"/>
</dbReference>
<dbReference type="GO" id="GO:0000922">
    <property type="term" value="C:spindle pole"/>
    <property type="evidence" value="ECO:0007669"/>
    <property type="project" value="InterPro"/>
</dbReference>
<evidence type="ECO:0000256" key="5">
    <source>
        <dbReference type="ARBA" id="ARBA00023212"/>
    </source>
</evidence>
<dbReference type="Pfam" id="PF17681">
    <property type="entry name" value="GCP_N_terminal"/>
    <property type="match status" value="1"/>
</dbReference>
<dbReference type="CTD" id="48481"/>
<keyword evidence="3" id="KW-0963">Cytoplasm</keyword>
<dbReference type="Gene3D" id="1.20.120.1900">
    <property type="entry name" value="Gamma-tubulin complex, C-terminal domain"/>
    <property type="match status" value="1"/>
</dbReference>
<evidence type="ECO:0000256" key="1">
    <source>
        <dbReference type="ARBA" id="ARBA00004245"/>
    </source>
</evidence>
<reference evidence="9" key="1">
    <citation type="submission" date="2025-08" db="UniProtKB">
        <authorList>
            <consortium name="RefSeq"/>
        </authorList>
    </citation>
    <scope>IDENTIFICATION</scope>
</reference>
<dbReference type="InterPro" id="IPR042241">
    <property type="entry name" value="GCP_C_sf"/>
</dbReference>
<dbReference type="Pfam" id="PF04130">
    <property type="entry name" value="GCP_C_terminal"/>
    <property type="match status" value="1"/>
</dbReference>
<accession>A0AB39ZGV5</accession>
<keyword evidence="4" id="KW-0493">Microtubule</keyword>
<evidence type="ECO:0000313" key="8">
    <source>
        <dbReference type="Proteomes" id="UP001652628"/>
    </source>
</evidence>
<dbReference type="GO" id="GO:0000930">
    <property type="term" value="C:gamma-tubulin complex"/>
    <property type="evidence" value="ECO:0007669"/>
    <property type="project" value="TreeGrafter"/>
</dbReference>
<dbReference type="InterPro" id="IPR040457">
    <property type="entry name" value="GCP_C"/>
</dbReference>
<comment type="subcellular location">
    <subcellularLocation>
        <location evidence="1">Cytoplasm</location>
        <location evidence="1">Cytoskeleton</location>
    </subcellularLocation>
</comment>
<dbReference type="AlphaFoldDB" id="A0AB39ZGV5"/>
<dbReference type="GO" id="GO:0000278">
    <property type="term" value="P:mitotic cell cycle"/>
    <property type="evidence" value="ECO:0007669"/>
    <property type="project" value="TreeGrafter"/>
</dbReference>
<comment type="similarity">
    <text evidence="2">Belongs to the TUBGCP family.</text>
</comment>
<evidence type="ECO:0000259" key="6">
    <source>
        <dbReference type="Pfam" id="PF04130"/>
    </source>
</evidence>
<gene>
    <name evidence="9" type="primary">Grip91</name>
</gene>